<sequence length="528" mass="57141">MRQKTVDHPRTEPTADPLENLSDNDRLLFHAFGWGESRPVPHTLVHHAFEHHAAAAPDAIAAEHRGERITYGELNRRADRLARILAGYGVRRGDRVGLFLRRGIPMLTGILGTLKAGAGYVPQDVRIATEPQLRHIIATAGTRVILTLSDLADRIPAPEGHTCLTLDTLPDPPAGPAPEEDFPPPEPGRAEDTCYVLFTSGTTGNPNGVRITHGNVCNILLGEPGGLGIRPGWRVAQLLNIAFDMAAWEILGCLSHGGTLVIRDEDLADTVREVEVVIATPTVLGSIDPASARRIRRVAVAGEPCPRPLADRWARLCTFHNACGPTETTIVNTMQRHEPGALRLTIGRPTPNNTVYVLDEHRRPCPIGETGEMWAGGAGVSAGYLDNPRLNAERYAPDPFLPGNRLMFRTRDLGRWTPDGELEHLGRTDDQVKVRGFRVELDSVSAALEVVPGCTRAATIKLDDRTLVSFVQPTAVDPVEAAAAVAAALPYYCVPARVYPLPALPSTSRGKIDKAALLRIARTEGIAA</sequence>
<dbReference type="EMBL" id="VFML01000002">
    <property type="protein sequence ID" value="TQI93730.1"/>
    <property type="molecule type" value="Genomic_DNA"/>
</dbReference>
<evidence type="ECO:0000313" key="3">
    <source>
        <dbReference type="EMBL" id="TQI93730.1"/>
    </source>
</evidence>
<reference evidence="3 4" key="1">
    <citation type="submission" date="2019-06" db="EMBL/GenBank/DDBJ databases">
        <title>Sequencing the genomes of 1000 actinobacteria strains.</title>
        <authorList>
            <person name="Klenk H.-P."/>
        </authorList>
    </citation>
    <scope>NUCLEOTIDE SEQUENCE [LARGE SCALE GENOMIC DNA]</scope>
    <source>
        <strain evidence="3 4">DSM 45679</strain>
    </source>
</reference>
<gene>
    <name evidence="3" type="ORF">FB471_5871</name>
</gene>
<evidence type="ECO:0000313" key="4">
    <source>
        <dbReference type="Proteomes" id="UP000320876"/>
    </source>
</evidence>
<dbReference type="InterPro" id="IPR042099">
    <property type="entry name" value="ANL_N_sf"/>
</dbReference>
<dbReference type="SUPFAM" id="SSF56801">
    <property type="entry name" value="Acetyl-CoA synthetase-like"/>
    <property type="match status" value="1"/>
</dbReference>
<dbReference type="InterPro" id="IPR000873">
    <property type="entry name" value="AMP-dep_synth/lig_dom"/>
</dbReference>
<proteinExistence type="predicted"/>
<name>A0A542CSH3_AMYCI</name>
<dbReference type="AlphaFoldDB" id="A0A542CSH3"/>
<accession>A0A542CSH3</accession>
<evidence type="ECO:0000259" key="2">
    <source>
        <dbReference type="Pfam" id="PF00501"/>
    </source>
</evidence>
<dbReference type="InterPro" id="IPR010071">
    <property type="entry name" value="AA_adenyl_dom"/>
</dbReference>
<dbReference type="GO" id="GO:0031177">
    <property type="term" value="F:phosphopantetheine binding"/>
    <property type="evidence" value="ECO:0007669"/>
    <property type="project" value="TreeGrafter"/>
</dbReference>
<comment type="caution">
    <text evidence="3">The sequence shown here is derived from an EMBL/GenBank/DDBJ whole genome shotgun (WGS) entry which is preliminary data.</text>
</comment>
<dbReference type="InterPro" id="IPR045851">
    <property type="entry name" value="AMP-bd_C_sf"/>
</dbReference>
<protein>
    <submittedName>
        <fullName evidence="3">Amino acid adenylation domain-containing protein</fullName>
    </submittedName>
</protein>
<dbReference type="RefSeq" id="WP_142002786.1">
    <property type="nucleotide sequence ID" value="NZ_VFML01000002.1"/>
</dbReference>
<dbReference type="Gene3D" id="3.40.50.12780">
    <property type="entry name" value="N-terminal domain of ligase-like"/>
    <property type="match status" value="1"/>
</dbReference>
<dbReference type="Gene3D" id="3.30.300.30">
    <property type="match status" value="1"/>
</dbReference>
<feature type="compositionally biased region" description="Basic and acidic residues" evidence="1">
    <location>
        <begin position="1"/>
        <end position="13"/>
    </location>
</feature>
<dbReference type="NCBIfam" id="TIGR01733">
    <property type="entry name" value="AA-adenyl-dom"/>
    <property type="match status" value="1"/>
</dbReference>
<dbReference type="Pfam" id="PF00501">
    <property type="entry name" value="AMP-binding"/>
    <property type="match status" value="1"/>
</dbReference>
<dbReference type="PANTHER" id="PTHR45527">
    <property type="entry name" value="NONRIBOSOMAL PEPTIDE SYNTHETASE"/>
    <property type="match status" value="1"/>
</dbReference>
<evidence type="ECO:0000256" key="1">
    <source>
        <dbReference type="SAM" id="MobiDB-lite"/>
    </source>
</evidence>
<organism evidence="3 4">
    <name type="scientific">Amycolatopsis cihanbeyliensis</name>
    <dbReference type="NCBI Taxonomy" id="1128664"/>
    <lineage>
        <taxon>Bacteria</taxon>
        <taxon>Bacillati</taxon>
        <taxon>Actinomycetota</taxon>
        <taxon>Actinomycetes</taxon>
        <taxon>Pseudonocardiales</taxon>
        <taxon>Pseudonocardiaceae</taxon>
        <taxon>Amycolatopsis</taxon>
    </lineage>
</organism>
<keyword evidence="4" id="KW-1185">Reference proteome</keyword>
<feature type="region of interest" description="Disordered" evidence="1">
    <location>
        <begin position="1"/>
        <end position="21"/>
    </location>
</feature>
<feature type="domain" description="AMP-dependent synthetase/ligase" evidence="2">
    <location>
        <begin position="49"/>
        <end position="385"/>
    </location>
</feature>
<dbReference type="OrthoDB" id="3243414at2"/>
<dbReference type="PANTHER" id="PTHR45527:SF1">
    <property type="entry name" value="FATTY ACID SYNTHASE"/>
    <property type="match status" value="1"/>
</dbReference>
<dbReference type="GO" id="GO:0005737">
    <property type="term" value="C:cytoplasm"/>
    <property type="evidence" value="ECO:0007669"/>
    <property type="project" value="TreeGrafter"/>
</dbReference>
<dbReference type="GO" id="GO:0044550">
    <property type="term" value="P:secondary metabolite biosynthetic process"/>
    <property type="evidence" value="ECO:0007669"/>
    <property type="project" value="TreeGrafter"/>
</dbReference>
<dbReference type="Proteomes" id="UP000320876">
    <property type="component" value="Unassembled WGS sequence"/>
</dbReference>
<dbReference type="GO" id="GO:0043041">
    <property type="term" value="P:amino acid activation for nonribosomal peptide biosynthetic process"/>
    <property type="evidence" value="ECO:0007669"/>
    <property type="project" value="TreeGrafter"/>
</dbReference>